<dbReference type="AlphaFoldDB" id="A0A7Z0SDE3"/>
<organism evidence="2 3">
    <name type="scientific">Candidatus Methanofishera endochildressiae</name>
    <dbReference type="NCBI Taxonomy" id="2738884"/>
    <lineage>
        <taxon>Bacteria</taxon>
        <taxon>Pseudomonadati</taxon>
        <taxon>Pseudomonadota</taxon>
        <taxon>Gammaproteobacteria</taxon>
        <taxon>Candidatus Methanofishera</taxon>
    </lineage>
</organism>
<proteinExistence type="predicted"/>
<evidence type="ECO:0000256" key="1">
    <source>
        <dbReference type="SAM" id="Phobius"/>
    </source>
</evidence>
<sequence>MNRFLLALRFLRRDSRSGELSLLMLALIIAVASATSISLFADRINRTMNFQAAEFLAADLVLTSPDTIAENILQKAHSLDLKQSHGTDFSTMLMENDEFLLAAIKQLQQPLKIRETE</sequence>
<dbReference type="PANTHER" id="PTHR30287:SF1">
    <property type="entry name" value="INNER MEMBRANE PROTEIN"/>
    <property type="match status" value="1"/>
</dbReference>
<dbReference type="Proteomes" id="UP000537890">
    <property type="component" value="Unassembled WGS sequence"/>
</dbReference>
<evidence type="ECO:0000313" key="3">
    <source>
        <dbReference type="Proteomes" id="UP000537890"/>
    </source>
</evidence>
<evidence type="ECO:0000313" key="2">
    <source>
        <dbReference type="EMBL" id="NYT46689.1"/>
    </source>
</evidence>
<dbReference type="InterPro" id="IPR038766">
    <property type="entry name" value="Membrane_comp_ABC_pdt"/>
</dbReference>
<evidence type="ECO:0008006" key="4">
    <source>
        <dbReference type="Google" id="ProtNLM"/>
    </source>
</evidence>
<feature type="transmembrane region" description="Helical" evidence="1">
    <location>
        <begin position="20"/>
        <end position="41"/>
    </location>
</feature>
<dbReference type="PANTHER" id="PTHR30287">
    <property type="entry name" value="MEMBRANE COMPONENT OF PREDICTED ABC SUPERFAMILY METABOLITE UPTAKE TRANSPORTER"/>
    <property type="match status" value="1"/>
</dbReference>
<comment type="caution">
    <text evidence="2">The sequence shown here is derived from an EMBL/GenBank/DDBJ whole genome shotgun (WGS) entry which is preliminary data.</text>
</comment>
<accession>A0A7Z0SDE3</accession>
<reference evidence="2 3" key="1">
    <citation type="submission" date="2020-05" db="EMBL/GenBank/DDBJ databases">
        <title>Horizontal transmission and recombination maintain forever young bacterial symbiont genomes.</title>
        <authorList>
            <person name="Russell S.L."/>
            <person name="Pepper-Tunick E."/>
            <person name="Svedberg J."/>
            <person name="Byrne A."/>
            <person name="Ruelas Castillo J."/>
            <person name="Vollmers C."/>
            <person name="Beinart R.A."/>
            <person name="Corbett-Detig R."/>
        </authorList>
    </citation>
    <scope>NUCLEOTIDE SEQUENCE [LARGE SCALE GENOMIC DNA]</scope>
    <source>
        <strain evidence="2">4727-3</strain>
    </source>
</reference>
<protein>
    <recommendedName>
        <fullName evidence="4">Cell division protein FtsX</fullName>
    </recommendedName>
</protein>
<keyword evidence="1" id="KW-1133">Transmembrane helix</keyword>
<keyword evidence="1" id="KW-0812">Transmembrane</keyword>
<gene>
    <name evidence="2" type="ORF">H0A75_02515</name>
</gene>
<dbReference type="GO" id="GO:0005886">
    <property type="term" value="C:plasma membrane"/>
    <property type="evidence" value="ECO:0007669"/>
    <property type="project" value="TreeGrafter"/>
</dbReference>
<dbReference type="EMBL" id="JACCHS010000028">
    <property type="protein sequence ID" value="NYT46689.1"/>
    <property type="molecule type" value="Genomic_DNA"/>
</dbReference>
<keyword evidence="1" id="KW-0472">Membrane</keyword>
<name>A0A7Z0SDE3_9GAMM</name>